<reference evidence="2" key="2">
    <citation type="submission" date="2020-11" db="EMBL/GenBank/DDBJ databases">
        <authorList>
            <consortium name="DOE Joint Genome Institute"/>
            <person name="Kuo A."/>
            <person name="Miyauchi S."/>
            <person name="Kiss E."/>
            <person name="Drula E."/>
            <person name="Kohler A."/>
            <person name="Sanchez-Garcia M."/>
            <person name="Andreopoulos B."/>
            <person name="Barry K.W."/>
            <person name="Bonito G."/>
            <person name="Buee M."/>
            <person name="Carver A."/>
            <person name="Chen C."/>
            <person name="Cichocki N."/>
            <person name="Clum A."/>
            <person name="Culley D."/>
            <person name="Crous P.W."/>
            <person name="Fauchery L."/>
            <person name="Girlanda M."/>
            <person name="Hayes R."/>
            <person name="Keri Z."/>
            <person name="Labutti K."/>
            <person name="Lipzen A."/>
            <person name="Lombard V."/>
            <person name="Magnuson J."/>
            <person name="Maillard F."/>
            <person name="Morin E."/>
            <person name="Murat C."/>
            <person name="Nolan M."/>
            <person name="Ohm R."/>
            <person name="Pangilinan J."/>
            <person name="Pereira M."/>
            <person name="Perotto S."/>
            <person name="Peter M."/>
            <person name="Riley R."/>
            <person name="Sitrit Y."/>
            <person name="Stielow B."/>
            <person name="Szollosi G."/>
            <person name="Zifcakova L."/>
            <person name="Stursova M."/>
            <person name="Spatafora J.W."/>
            <person name="Tedersoo L."/>
            <person name="Vaario L.-M."/>
            <person name="Yamada A."/>
            <person name="Yan M."/>
            <person name="Wang P."/>
            <person name="Xu J."/>
            <person name="Bruns T."/>
            <person name="Baldrian P."/>
            <person name="Vilgalys R."/>
            <person name="Henrissat B."/>
            <person name="Grigoriev I.V."/>
            <person name="Hibbett D."/>
            <person name="Nagy L.G."/>
            <person name="Martin F.M."/>
        </authorList>
    </citation>
    <scope>NUCLEOTIDE SEQUENCE</scope>
    <source>
        <strain evidence="2">UH-Tt-Lm1</strain>
    </source>
</reference>
<dbReference type="OrthoDB" id="2693492at2759"/>
<gene>
    <name evidence="2" type="ORF">BJ322DRAFT_429587</name>
</gene>
<proteinExistence type="predicted"/>
<keyword evidence="3" id="KW-1185">Reference proteome</keyword>
<accession>A0A9P6HND7</accession>
<feature type="region of interest" description="Disordered" evidence="1">
    <location>
        <begin position="200"/>
        <end position="252"/>
    </location>
</feature>
<sequence>MEPLISTNASLLPESQATQIVREALRGGVSTPKTVTLDEPEVYVEENLTSSDIKSTPHYHYHGLAVTQSPTQPNGRCDEDSQGSQETSHSYTTGPGQNAASSDRLAPPLSPKSPSHTNEPPGTPPPSKAGKTTSFLSPHRPPVTPLRKSKSLHAPARRSPSPQSQDSFAGSIPVNPEAAFLAKSKRFGLPLSQLENSLEQDSMFSPISSKPNPGPSPIVGMSQSSSDGTNSQNTQPVPPAQEASQPETTRYLQDTNYMEYLTCISNNRNPYIDRSGANFPQSPDSSSSSSGNFPENDSHPYEEPTQIDESTQPGSDMVPTQPSTQVARETAEVPTQTDASPADAPSEIVPPPVISVRIL</sequence>
<dbReference type="AlphaFoldDB" id="A0A9P6HND7"/>
<evidence type="ECO:0000313" key="2">
    <source>
        <dbReference type="EMBL" id="KAF9791153.1"/>
    </source>
</evidence>
<feature type="region of interest" description="Disordered" evidence="1">
    <location>
        <begin position="272"/>
        <end position="359"/>
    </location>
</feature>
<feature type="compositionally biased region" description="Polar residues" evidence="1">
    <location>
        <begin position="82"/>
        <end position="101"/>
    </location>
</feature>
<dbReference type="EMBL" id="WIUZ02000002">
    <property type="protein sequence ID" value="KAF9791153.1"/>
    <property type="molecule type" value="Genomic_DNA"/>
</dbReference>
<feature type="compositionally biased region" description="Polar residues" evidence="1">
    <location>
        <begin position="242"/>
        <end position="252"/>
    </location>
</feature>
<feature type="compositionally biased region" description="Polar residues" evidence="1">
    <location>
        <begin position="200"/>
        <end position="211"/>
    </location>
</feature>
<organism evidence="2 3">
    <name type="scientific">Thelephora terrestris</name>
    <dbReference type="NCBI Taxonomy" id="56493"/>
    <lineage>
        <taxon>Eukaryota</taxon>
        <taxon>Fungi</taxon>
        <taxon>Dikarya</taxon>
        <taxon>Basidiomycota</taxon>
        <taxon>Agaricomycotina</taxon>
        <taxon>Agaricomycetes</taxon>
        <taxon>Thelephorales</taxon>
        <taxon>Thelephoraceae</taxon>
        <taxon>Thelephora</taxon>
    </lineage>
</organism>
<name>A0A9P6HND7_9AGAM</name>
<feature type="region of interest" description="Disordered" evidence="1">
    <location>
        <begin position="65"/>
        <end position="171"/>
    </location>
</feature>
<evidence type="ECO:0000256" key="1">
    <source>
        <dbReference type="SAM" id="MobiDB-lite"/>
    </source>
</evidence>
<dbReference type="Proteomes" id="UP000736335">
    <property type="component" value="Unassembled WGS sequence"/>
</dbReference>
<evidence type="ECO:0000313" key="3">
    <source>
        <dbReference type="Proteomes" id="UP000736335"/>
    </source>
</evidence>
<reference evidence="2" key="1">
    <citation type="journal article" date="2020" name="Nat. Commun.">
        <title>Large-scale genome sequencing of mycorrhizal fungi provides insights into the early evolution of symbiotic traits.</title>
        <authorList>
            <person name="Miyauchi S."/>
            <person name="Kiss E."/>
            <person name="Kuo A."/>
            <person name="Drula E."/>
            <person name="Kohler A."/>
            <person name="Sanchez-Garcia M."/>
            <person name="Morin E."/>
            <person name="Andreopoulos B."/>
            <person name="Barry K.W."/>
            <person name="Bonito G."/>
            <person name="Buee M."/>
            <person name="Carver A."/>
            <person name="Chen C."/>
            <person name="Cichocki N."/>
            <person name="Clum A."/>
            <person name="Culley D."/>
            <person name="Crous P.W."/>
            <person name="Fauchery L."/>
            <person name="Girlanda M."/>
            <person name="Hayes R.D."/>
            <person name="Keri Z."/>
            <person name="LaButti K."/>
            <person name="Lipzen A."/>
            <person name="Lombard V."/>
            <person name="Magnuson J."/>
            <person name="Maillard F."/>
            <person name="Murat C."/>
            <person name="Nolan M."/>
            <person name="Ohm R.A."/>
            <person name="Pangilinan J."/>
            <person name="Pereira M.F."/>
            <person name="Perotto S."/>
            <person name="Peter M."/>
            <person name="Pfister S."/>
            <person name="Riley R."/>
            <person name="Sitrit Y."/>
            <person name="Stielow J.B."/>
            <person name="Szollosi G."/>
            <person name="Zifcakova L."/>
            <person name="Stursova M."/>
            <person name="Spatafora J.W."/>
            <person name="Tedersoo L."/>
            <person name="Vaario L.M."/>
            <person name="Yamada A."/>
            <person name="Yan M."/>
            <person name="Wang P."/>
            <person name="Xu J."/>
            <person name="Bruns T."/>
            <person name="Baldrian P."/>
            <person name="Vilgalys R."/>
            <person name="Dunand C."/>
            <person name="Henrissat B."/>
            <person name="Grigoriev I.V."/>
            <person name="Hibbett D."/>
            <person name="Nagy L.G."/>
            <person name="Martin F.M."/>
        </authorList>
    </citation>
    <scope>NUCLEOTIDE SEQUENCE</scope>
    <source>
        <strain evidence="2">UH-Tt-Lm1</strain>
    </source>
</reference>
<feature type="compositionally biased region" description="Polar residues" evidence="1">
    <location>
        <begin position="307"/>
        <end position="339"/>
    </location>
</feature>
<protein>
    <submittedName>
        <fullName evidence="2">Uncharacterized protein</fullName>
    </submittedName>
</protein>
<feature type="compositionally biased region" description="Polar residues" evidence="1">
    <location>
        <begin position="221"/>
        <end position="235"/>
    </location>
</feature>
<comment type="caution">
    <text evidence="2">The sequence shown here is derived from an EMBL/GenBank/DDBJ whole genome shotgun (WGS) entry which is preliminary data.</text>
</comment>